<dbReference type="GO" id="GO:0098542">
    <property type="term" value="P:defense response to other organism"/>
    <property type="evidence" value="ECO:0007669"/>
    <property type="project" value="InterPro"/>
</dbReference>
<evidence type="ECO:0000256" key="3">
    <source>
        <dbReference type="SAM" id="Phobius"/>
    </source>
</evidence>
<feature type="transmembrane region" description="Helical" evidence="3">
    <location>
        <begin position="16"/>
        <end position="45"/>
    </location>
</feature>
<gene>
    <name evidence="4" type="ORF">O6P43_025024</name>
</gene>
<comment type="caution">
    <text evidence="4">The sequence shown here is derived from an EMBL/GenBank/DDBJ whole genome shotgun (WGS) entry which is preliminary data.</text>
</comment>
<dbReference type="EMBL" id="JARAOO010000010">
    <property type="protein sequence ID" value="KAJ7953301.1"/>
    <property type="molecule type" value="Genomic_DNA"/>
</dbReference>
<sequence length="200" mass="22410">MPRTLRHGPQRRTHPLVWFLAVICTIIAVAIIIAGMVVFVGYLVIHPRVPFISVANAHLHLLDNDLAGLLQTQISVTVRAENDNQKADATFSDIRLTLSFQGIKIAYLVAGQIEVSKKKSMDLNYVVQSSSIPLNPDQMDEVDFSRKRNVISFELKGSARAMWRVGPLGSVKFWNHLNCMLKFHPSNGTYIHSRCSSKSK</sequence>
<dbReference type="PANTHER" id="PTHR31234:SF66">
    <property type="entry name" value="LATE EMBRYOGENESIS ABUNDANT PROTEIN"/>
    <property type="match status" value="1"/>
</dbReference>
<keyword evidence="5" id="KW-1185">Reference proteome</keyword>
<proteinExistence type="predicted"/>
<name>A0AAD7L801_QUISA</name>
<protein>
    <submittedName>
        <fullName evidence="4">Late embryogenesis abundant protein</fullName>
    </submittedName>
</protein>
<keyword evidence="3" id="KW-0812">Transmembrane</keyword>
<evidence type="ECO:0000256" key="1">
    <source>
        <dbReference type="ARBA" id="ARBA00004370"/>
    </source>
</evidence>
<comment type="subcellular location">
    <subcellularLocation>
        <location evidence="1">Membrane</location>
    </subcellularLocation>
</comment>
<evidence type="ECO:0000313" key="5">
    <source>
        <dbReference type="Proteomes" id="UP001163823"/>
    </source>
</evidence>
<dbReference type="PANTHER" id="PTHR31234">
    <property type="entry name" value="LATE EMBRYOGENESIS ABUNDANT (LEA) HYDROXYPROLINE-RICH GLYCOPROTEIN FAMILY"/>
    <property type="match status" value="1"/>
</dbReference>
<dbReference type="InterPro" id="IPR044839">
    <property type="entry name" value="NDR1-like"/>
</dbReference>
<accession>A0AAD7L801</accession>
<dbReference type="GO" id="GO:0005886">
    <property type="term" value="C:plasma membrane"/>
    <property type="evidence" value="ECO:0007669"/>
    <property type="project" value="TreeGrafter"/>
</dbReference>
<organism evidence="4 5">
    <name type="scientific">Quillaja saponaria</name>
    <name type="common">Soap bark tree</name>
    <dbReference type="NCBI Taxonomy" id="32244"/>
    <lineage>
        <taxon>Eukaryota</taxon>
        <taxon>Viridiplantae</taxon>
        <taxon>Streptophyta</taxon>
        <taxon>Embryophyta</taxon>
        <taxon>Tracheophyta</taxon>
        <taxon>Spermatophyta</taxon>
        <taxon>Magnoliopsida</taxon>
        <taxon>eudicotyledons</taxon>
        <taxon>Gunneridae</taxon>
        <taxon>Pentapetalae</taxon>
        <taxon>rosids</taxon>
        <taxon>fabids</taxon>
        <taxon>Fabales</taxon>
        <taxon>Quillajaceae</taxon>
        <taxon>Quillaja</taxon>
    </lineage>
</organism>
<reference evidence="4" key="1">
    <citation type="journal article" date="2023" name="Science">
        <title>Elucidation of the pathway for biosynthesis of saponin adjuvants from the soapbark tree.</title>
        <authorList>
            <person name="Reed J."/>
            <person name="Orme A."/>
            <person name="El-Demerdash A."/>
            <person name="Owen C."/>
            <person name="Martin L.B.B."/>
            <person name="Misra R.C."/>
            <person name="Kikuchi S."/>
            <person name="Rejzek M."/>
            <person name="Martin A.C."/>
            <person name="Harkess A."/>
            <person name="Leebens-Mack J."/>
            <person name="Louveau T."/>
            <person name="Stephenson M.J."/>
            <person name="Osbourn A."/>
        </authorList>
    </citation>
    <scope>NUCLEOTIDE SEQUENCE</scope>
    <source>
        <strain evidence="4">S10</strain>
    </source>
</reference>
<dbReference type="Proteomes" id="UP001163823">
    <property type="component" value="Chromosome 10"/>
</dbReference>
<keyword evidence="3" id="KW-1133">Transmembrane helix</keyword>
<evidence type="ECO:0000313" key="4">
    <source>
        <dbReference type="EMBL" id="KAJ7953301.1"/>
    </source>
</evidence>
<dbReference type="KEGG" id="qsa:O6P43_025024"/>
<evidence type="ECO:0000256" key="2">
    <source>
        <dbReference type="ARBA" id="ARBA00023136"/>
    </source>
</evidence>
<keyword evidence="2 3" id="KW-0472">Membrane</keyword>
<dbReference type="AlphaFoldDB" id="A0AAD7L801"/>